<accession>F6SEG8</accession>
<evidence type="ECO:0000256" key="1">
    <source>
        <dbReference type="SAM" id="MobiDB-lite"/>
    </source>
</evidence>
<proteinExistence type="predicted"/>
<sequence>MDGLDSYPSSSDDSDPDIKRTILPRHSSLQGSRRKSGKLNSSQGLLDLDSPSNRPITTEEKEYDKLLRDSGGSNTNYNQAFRDQLQSISESLTDVSSATDEDPPIPKPNPLPRTLKHGESPGDGKNPDKHEENPLKVEHLVGLSQRSKTPPIKPARKILSDSSYSTINKTTRFSPKNPPEHTYESIRRDPDETQVGNPQVTPNDDTLHGDSPDAPPLSSIYGTVPTNNGEEFETKSNDVIKELKPPQPDDKKKSRMCIVM</sequence>
<protein>
    <submittedName>
        <fullName evidence="2">Uncharacterized protein</fullName>
    </submittedName>
</protein>
<reference evidence="2" key="2">
    <citation type="submission" date="2025-08" db="UniProtKB">
        <authorList>
            <consortium name="Ensembl"/>
        </authorList>
    </citation>
    <scope>IDENTIFICATION</scope>
</reference>
<name>F6SEG8_CIOIN</name>
<feature type="compositionally biased region" description="Basic and acidic residues" evidence="1">
    <location>
        <begin position="57"/>
        <end position="68"/>
    </location>
</feature>
<reference evidence="2" key="3">
    <citation type="submission" date="2025-09" db="UniProtKB">
        <authorList>
            <consortium name="Ensembl"/>
        </authorList>
    </citation>
    <scope>IDENTIFICATION</scope>
</reference>
<reference evidence="3" key="1">
    <citation type="journal article" date="2002" name="Science">
        <title>The draft genome of Ciona intestinalis: insights into chordate and vertebrate origins.</title>
        <authorList>
            <person name="Dehal P."/>
            <person name="Satou Y."/>
            <person name="Campbell R.K."/>
            <person name="Chapman J."/>
            <person name="Degnan B."/>
            <person name="De Tomaso A."/>
            <person name="Davidson B."/>
            <person name="Di Gregorio A."/>
            <person name="Gelpke M."/>
            <person name="Goodstein D.M."/>
            <person name="Harafuji N."/>
            <person name="Hastings K.E."/>
            <person name="Ho I."/>
            <person name="Hotta K."/>
            <person name="Huang W."/>
            <person name="Kawashima T."/>
            <person name="Lemaire P."/>
            <person name="Martinez D."/>
            <person name="Meinertzhagen I.A."/>
            <person name="Necula S."/>
            <person name="Nonaka M."/>
            <person name="Putnam N."/>
            <person name="Rash S."/>
            <person name="Saiga H."/>
            <person name="Satake M."/>
            <person name="Terry A."/>
            <person name="Yamada L."/>
            <person name="Wang H.G."/>
            <person name="Awazu S."/>
            <person name="Azumi K."/>
            <person name="Boore J."/>
            <person name="Branno M."/>
            <person name="Chin-Bow S."/>
            <person name="DeSantis R."/>
            <person name="Doyle S."/>
            <person name="Francino P."/>
            <person name="Keys D.N."/>
            <person name="Haga S."/>
            <person name="Hayashi H."/>
            <person name="Hino K."/>
            <person name="Imai K.S."/>
            <person name="Inaba K."/>
            <person name="Kano S."/>
            <person name="Kobayashi K."/>
            <person name="Kobayashi M."/>
            <person name="Lee B.I."/>
            <person name="Makabe K.W."/>
            <person name="Manohar C."/>
            <person name="Matassi G."/>
            <person name="Medina M."/>
            <person name="Mochizuki Y."/>
            <person name="Mount S."/>
            <person name="Morishita T."/>
            <person name="Miura S."/>
            <person name="Nakayama A."/>
            <person name="Nishizaka S."/>
            <person name="Nomoto H."/>
            <person name="Ohta F."/>
            <person name="Oishi K."/>
            <person name="Rigoutsos I."/>
            <person name="Sano M."/>
            <person name="Sasaki A."/>
            <person name="Sasakura Y."/>
            <person name="Shoguchi E."/>
            <person name="Shin-i T."/>
            <person name="Spagnuolo A."/>
            <person name="Stainier D."/>
            <person name="Suzuki M.M."/>
            <person name="Tassy O."/>
            <person name="Takatori N."/>
            <person name="Tokuoka M."/>
            <person name="Yagi K."/>
            <person name="Yoshizaki F."/>
            <person name="Wada S."/>
            <person name="Zhang C."/>
            <person name="Hyatt P.D."/>
            <person name="Larimer F."/>
            <person name="Detter C."/>
            <person name="Doggett N."/>
            <person name="Glavina T."/>
            <person name="Hawkins T."/>
            <person name="Richardson P."/>
            <person name="Lucas S."/>
            <person name="Kohara Y."/>
            <person name="Levine M."/>
            <person name="Satoh N."/>
            <person name="Rokhsar D.S."/>
        </authorList>
    </citation>
    <scope>NUCLEOTIDE SEQUENCE [LARGE SCALE GENOMIC DNA]</scope>
</reference>
<feature type="compositionally biased region" description="Polar residues" evidence="1">
    <location>
        <begin position="220"/>
        <end position="229"/>
    </location>
</feature>
<feature type="compositionally biased region" description="Low complexity" evidence="1">
    <location>
        <begin position="1"/>
        <end position="11"/>
    </location>
</feature>
<dbReference type="Ensembl" id="ENSCINT00000000735.3">
    <property type="protein sequence ID" value="ENSCINP00000000735.3"/>
    <property type="gene ID" value="ENSCING00000000400.3"/>
</dbReference>
<keyword evidence="3" id="KW-1185">Reference proteome</keyword>
<feature type="compositionally biased region" description="Polar residues" evidence="1">
    <location>
        <begin position="71"/>
        <end position="98"/>
    </location>
</feature>
<evidence type="ECO:0000313" key="2">
    <source>
        <dbReference type="Ensembl" id="ENSCINP00000000735.3"/>
    </source>
</evidence>
<feature type="compositionally biased region" description="Basic and acidic residues" evidence="1">
    <location>
        <begin position="232"/>
        <end position="252"/>
    </location>
</feature>
<feature type="compositionally biased region" description="Polar residues" evidence="1">
    <location>
        <begin position="160"/>
        <end position="174"/>
    </location>
</feature>
<feature type="compositionally biased region" description="Polar residues" evidence="1">
    <location>
        <begin position="194"/>
        <end position="204"/>
    </location>
</feature>
<dbReference type="InParanoid" id="F6SEG8"/>
<feature type="compositionally biased region" description="Basic and acidic residues" evidence="1">
    <location>
        <begin position="116"/>
        <end position="139"/>
    </location>
</feature>
<feature type="region of interest" description="Disordered" evidence="1">
    <location>
        <begin position="1"/>
        <end position="260"/>
    </location>
</feature>
<feature type="compositionally biased region" description="Polar residues" evidence="1">
    <location>
        <begin position="38"/>
        <end position="56"/>
    </location>
</feature>
<organism evidence="2 3">
    <name type="scientific">Ciona intestinalis</name>
    <name type="common">Transparent sea squirt</name>
    <name type="synonym">Ascidia intestinalis</name>
    <dbReference type="NCBI Taxonomy" id="7719"/>
    <lineage>
        <taxon>Eukaryota</taxon>
        <taxon>Metazoa</taxon>
        <taxon>Chordata</taxon>
        <taxon>Tunicata</taxon>
        <taxon>Ascidiacea</taxon>
        <taxon>Phlebobranchia</taxon>
        <taxon>Cionidae</taxon>
        <taxon>Ciona</taxon>
    </lineage>
</organism>
<dbReference type="HOGENOM" id="CLU_1069420_0_0_1"/>
<evidence type="ECO:0000313" key="3">
    <source>
        <dbReference type="Proteomes" id="UP000008144"/>
    </source>
</evidence>
<feature type="compositionally biased region" description="Basic and acidic residues" evidence="1">
    <location>
        <begin position="178"/>
        <end position="191"/>
    </location>
</feature>
<dbReference type="Proteomes" id="UP000008144">
    <property type="component" value="Unassembled WGS sequence"/>
</dbReference>
<dbReference type="AlphaFoldDB" id="F6SEG8"/>